<sequence length="273" mass="31142">MTELFNSNDRASWYFGPMSREEATEILMSEKDGGVFLVRDSATIRGDYVLCVREDCKVSHYIINKVQQDSKTKYRIGDQFFPDLIALVDFYKLHYLNTTPLIRPAPRILQTVIAKYDFSGNDPDDLPFKKGDVLTVISKDEEHWWTARNSQGQTGSIPVPYVQRYEGPRQQSELRDSVHPINLPIIGSSSESLTTKKMTLQKKLPAHARVKQSRIPNAYDKTALKLEVGDVIKVTKMNINGQWEGELNGKVGHFPFTHVEFLDSESNDNETEN</sequence>
<comment type="caution">
    <text evidence="9">The sequence shown here is derived from an EMBL/GenBank/DDBJ whole genome shotgun (WGS) entry which is preliminary data.</text>
</comment>
<evidence type="ECO:0000256" key="2">
    <source>
        <dbReference type="ARBA" id="ARBA00022443"/>
    </source>
</evidence>
<proteinExistence type="inferred from homology"/>
<dbReference type="Proteomes" id="UP001367676">
    <property type="component" value="Unassembled WGS sequence"/>
</dbReference>
<dbReference type="GO" id="GO:0007167">
    <property type="term" value="P:enzyme-linked receptor protein signaling pathway"/>
    <property type="evidence" value="ECO:0007669"/>
    <property type="project" value="TreeGrafter"/>
</dbReference>
<gene>
    <name evidence="9" type="ORF">V9T40_014029</name>
</gene>
<reference evidence="9 10" key="1">
    <citation type="submission" date="2024-03" db="EMBL/GenBank/DDBJ databases">
        <title>Adaptation during the transition from Ophiocordyceps entomopathogen to insect associate is accompanied by gene loss and intensified selection.</title>
        <authorList>
            <person name="Ward C.M."/>
            <person name="Onetto C.A."/>
            <person name="Borneman A.R."/>
        </authorList>
    </citation>
    <scope>NUCLEOTIDE SEQUENCE [LARGE SCALE GENOMIC DNA]</scope>
    <source>
        <strain evidence="9">AWRI1</strain>
        <tissue evidence="9">Single Adult Female</tissue>
    </source>
</reference>
<evidence type="ECO:0000313" key="9">
    <source>
        <dbReference type="EMBL" id="KAK7582584.1"/>
    </source>
</evidence>
<evidence type="ECO:0000256" key="6">
    <source>
        <dbReference type="PROSITE-ProRule" id="PRU00192"/>
    </source>
</evidence>
<dbReference type="Pfam" id="PF07653">
    <property type="entry name" value="SH3_2"/>
    <property type="match status" value="1"/>
</dbReference>
<dbReference type="InterPro" id="IPR036860">
    <property type="entry name" value="SH2_dom_sf"/>
</dbReference>
<evidence type="ECO:0000313" key="10">
    <source>
        <dbReference type="Proteomes" id="UP001367676"/>
    </source>
</evidence>
<dbReference type="PRINTS" id="PR00452">
    <property type="entry name" value="SH3DOMAIN"/>
</dbReference>
<dbReference type="InterPro" id="IPR036028">
    <property type="entry name" value="SH3-like_dom_sf"/>
</dbReference>
<dbReference type="GO" id="GO:0016477">
    <property type="term" value="P:cell migration"/>
    <property type="evidence" value="ECO:0007669"/>
    <property type="project" value="TreeGrafter"/>
</dbReference>
<dbReference type="GO" id="GO:0035591">
    <property type="term" value="F:signaling adaptor activity"/>
    <property type="evidence" value="ECO:0007669"/>
    <property type="project" value="TreeGrafter"/>
</dbReference>
<dbReference type="InterPro" id="IPR051184">
    <property type="entry name" value="Tyrosine-phos_adapter"/>
</dbReference>
<dbReference type="AlphaFoldDB" id="A0AAN9TT61"/>
<dbReference type="CDD" id="cd11759">
    <property type="entry name" value="SH3_CRK_C"/>
    <property type="match status" value="1"/>
</dbReference>
<dbReference type="Pfam" id="PF00017">
    <property type="entry name" value="SH2"/>
    <property type="match status" value="1"/>
</dbReference>
<evidence type="ECO:0000256" key="3">
    <source>
        <dbReference type="ARBA" id="ARBA00022737"/>
    </source>
</evidence>
<dbReference type="SMART" id="SM00252">
    <property type="entry name" value="SH2"/>
    <property type="match status" value="1"/>
</dbReference>
<evidence type="ECO:0008006" key="11">
    <source>
        <dbReference type="Google" id="ProtNLM"/>
    </source>
</evidence>
<dbReference type="GO" id="GO:0030971">
    <property type="term" value="F:receptor tyrosine kinase binding"/>
    <property type="evidence" value="ECO:0007669"/>
    <property type="project" value="TreeGrafter"/>
</dbReference>
<protein>
    <recommendedName>
        <fullName evidence="11">Adapter molecule Crk</fullName>
    </recommendedName>
</protein>
<dbReference type="PROSITE" id="PS50001">
    <property type="entry name" value="SH2"/>
    <property type="match status" value="1"/>
</dbReference>
<dbReference type="SUPFAM" id="SSF50044">
    <property type="entry name" value="SH3-domain"/>
    <property type="match status" value="2"/>
</dbReference>
<dbReference type="SUPFAM" id="SSF55550">
    <property type="entry name" value="SH2 domain"/>
    <property type="match status" value="1"/>
</dbReference>
<keyword evidence="3" id="KW-0677">Repeat</keyword>
<keyword evidence="10" id="KW-1185">Reference proteome</keyword>
<evidence type="ECO:0000259" key="7">
    <source>
        <dbReference type="PROSITE" id="PS50001"/>
    </source>
</evidence>
<keyword evidence="4 5" id="KW-0727">SH2 domain</keyword>
<dbReference type="Pfam" id="PF00018">
    <property type="entry name" value="SH3_1"/>
    <property type="match status" value="1"/>
</dbReference>
<dbReference type="PRINTS" id="PR00401">
    <property type="entry name" value="SH2DOMAIN"/>
</dbReference>
<accession>A0AAN9TT61</accession>
<dbReference type="Gene3D" id="2.30.30.40">
    <property type="entry name" value="SH3 Domains"/>
    <property type="match status" value="2"/>
</dbReference>
<dbReference type="SMART" id="SM00326">
    <property type="entry name" value="SH3"/>
    <property type="match status" value="2"/>
</dbReference>
<dbReference type="InterPro" id="IPR035457">
    <property type="entry name" value="CRK_SH3_N"/>
</dbReference>
<evidence type="ECO:0000256" key="5">
    <source>
        <dbReference type="PROSITE-ProRule" id="PRU00191"/>
    </source>
</evidence>
<dbReference type="EMBL" id="JBBCAQ010000033">
    <property type="protein sequence ID" value="KAK7582584.1"/>
    <property type="molecule type" value="Genomic_DNA"/>
</dbReference>
<feature type="domain" description="SH3" evidence="8">
    <location>
        <begin position="203"/>
        <end position="264"/>
    </location>
</feature>
<dbReference type="Gene3D" id="3.30.505.10">
    <property type="entry name" value="SH2 domain"/>
    <property type="match status" value="1"/>
</dbReference>
<evidence type="ECO:0000256" key="1">
    <source>
        <dbReference type="ARBA" id="ARBA00009756"/>
    </source>
</evidence>
<dbReference type="PANTHER" id="PTHR19969">
    <property type="entry name" value="SH2-SH3 ADAPTOR PROTEIN-RELATED"/>
    <property type="match status" value="1"/>
</dbReference>
<dbReference type="GO" id="GO:1902531">
    <property type="term" value="P:regulation of intracellular signal transduction"/>
    <property type="evidence" value="ECO:0007669"/>
    <property type="project" value="UniProtKB-ARBA"/>
</dbReference>
<dbReference type="InterPro" id="IPR035458">
    <property type="entry name" value="CRK_SH3_C"/>
</dbReference>
<dbReference type="CDD" id="cd09926">
    <property type="entry name" value="SH2_CRK_like"/>
    <property type="match status" value="1"/>
</dbReference>
<dbReference type="GO" id="GO:0005737">
    <property type="term" value="C:cytoplasm"/>
    <property type="evidence" value="ECO:0007669"/>
    <property type="project" value="TreeGrafter"/>
</dbReference>
<feature type="domain" description="SH2" evidence="7">
    <location>
        <begin position="13"/>
        <end position="105"/>
    </location>
</feature>
<keyword evidence="2 6" id="KW-0728">SH3 domain</keyword>
<dbReference type="GO" id="GO:0009653">
    <property type="term" value="P:anatomical structure morphogenesis"/>
    <property type="evidence" value="ECO:0007669"/>
    <property type="project" value="UniProtKB-ARBA"/>
</dbReference>
<dbReference type="InterPro" id="IPR001452">
    <property type="entry name" value="SH3_domain"/>
</dbReference>
<organism evidence="9 10">
    <name type="scientific">Parthenolecanium corni</name>
    <dbReference type="NCBI Taxonomy" id="536013"/>
    <lineage>
        <taxon>Eukaryota</taxon>
        <taxon>Metazoa</taxon>
        <taxon>Ecdysozoa</taxon>
        <taxon>Arthropoda</taxon>
        <taxon>Hexapoda</taxon>
        <taxon>Insecta</taxon>
        <taxon>Pterygota</taxon>
        <taxon>Neoptera</taxon>
        <taxon>Paraneoptera</taxon>
        <taxon>Hemiptera</taxon>
        <taxon>Sternorrhyncha</taxon>
        <taxon>Coccoidea</taxon>
        <taxon>Coccidae</taxon>
        <taxon>Parthenolecanium</taxon>
    </lineage>
</organism>
<dbReference type="PANTHER" id="PTHR19969:SF5">
    <property type="entry name" value="CRK-LIKE PROTEIN"/>
    <property type="match status" value="1"/>
</dbReference>
<feature type="domain" description="SH3" evidence="8">
    <location>
        <begin position="107"/>
        <end position="167"/>
    </location>
</feature>
<dbReference type="PROSITE" id="PS50002">
    <property type="entry name" value="SH3"/>
    <property type="match status" value="2"/>
</dbReference>
<evidence type="ECO:0000256" key="4">
    <source>
        <dbReference type="ARBA" id="ARBA00022999"/>
    </source>
</evidence>
<dbReference type="GO" id="GO:0048468">
    <property type="term" value="P:cell development"/>
    <property type="evidence" value="ECO:0007669"/>
    <property type="project" value="UniProtKB-ARBA"/>
</dbReference>
<comment type="similarity">
    <text evidence="1">Belongs to the CRK family.</text>
</comment>
<evidence type="ECO:0000259" key="8">
    <source>
        <dbReference type="PROSITE" id="PS50002"/>
    </source>
</evidence>
<dbReference type="InterPro" id="IPR000980">
    <property type="entry name" value="SH2"/>
</dbReference>
<name>A0AAN9TT61_9HEMI</name>
<dbReference type="CDD" id="cd11758">
    <property type="entry name" value="SH3_CRK_N"/>
    <property type="match status" value="1"/>
</dbReference>